<evidence type="ECO:0000256" key="3">
    <source>
        <dbReference type="ARBA" id="ARBA00023242"/>
    </source>
</evidence>
<dbReference type="WBParaSite" id="PEQ_0001421001-mRNA-1">
    <property type="protein sequence ID" value="PEQ_0001421001-mRNA-1"/>
    <property type="gene ID" value="PEQ_0001421001"/>
</dbReference>
<evidence type="ECO:0000256" key="5">
    <source>
        <dbReference type="SAM" id="Coils"/>
    </source>
</evidence>
<dbReference type="PANTHER" id="PTHR18937">
    <property type="entry name" value="STRUCTURAL MAINTENANCE OF CHROMOSOMES SMC FAMILY MEMBER"/>
    <property type="match status" value="1"/>
</dbReference>
<keyword evidence="4" id="KW-0131">Cell cycle</keyword>
<evidence type="ECO:0000313" key="7">
    <source>
        <dbReference type="WBParaSite" id="PEQ_0001421001-mRNA-1"/>
    </source>
</evidence>
<dbReference type="Proteomes" id="UP000887564">
    <property type="component" value="Unplaced"/>
</dbReference>
<keyword evidence="2" id="KW-0498">Mitosis</keyword>
<dbReference type="GO" id="GO:0003677">
    <property type="term" value="F:DNA binding"/>
    <property type="evidence" value="ECO:0007669"/>
    <property type="project" value="TreeGrafter"/>
</dbReference>
<keyword evidence="3" id="KW-0539">Nucleus</keyword>
<proteinExistence type="predicted"/>
<dbReference type="AlphaFoldDB" id="A0A914S5V0"/>
<dbReference type="GO" id="GO:0005634">
    <property type="term" value="C:nucleus"/>
    <property type="evidence" value="ECO:0007669"/>
    <property type="project" value="TreeGrafter"/>
</dbReference>
<name>A0A914S5V0_PAREQ</name>
<dbReference type="GO" id="GO:0008278">
    <property type="term" value="C:cohesin complex"/>
    <property type="evidence" value="ECO:0007669"/>
    <property type="project" value="TreeGrafter"/>
</dbReference>
<sequence>MELNKLLQERETDRNALQFEQRRLVQASERVKNVILVLFLSTKESEIERNARQAEHLSENIQSQTALLEDEKKNLRHLENQVRESKEKLEKVAVELNEVSRQLADAHGDTAESERNRRRNEAIDSLKRVFPDRVYGRLVDLCQPSHRRFQLAVTKV</sequence>
<accession>A0A914S5V0</accession>
<protein>
    <submittedName>
        <fullName evidence="7">Uncharacterized protein</fullName>
    </submittedName>
</protein>
<evidence type="ECO:0000256" key="2">
    <source>
        <dbReference type="ARBA" id="ARBA00022776"/>
    </source>
</evidence>
<evidence type="ECO:0000256" key="1">
    <source>
        <dbReference type="ARBA" id="ARBA00022618"/>
    </source>
</evidence>
<evidence type="ECO:0000256" key="4">
    <source>
        <dbReference type="ARBA" id="ARBA00023306"/>
    </source>
</evidence>
<keyword evidence="1" id="KW-0132">Cell division</keyword>
<reference evidence="7" key="1">
    <citation type="submission" date="2022-11" db="UniProtKB">
        <authorList>
            <consortium name="WormBaseParasite"/>
        </authorList>
    </citation>
    <scope>IDENTIFICATION</scope>
</reference>
<keyword evidence="6" id="KW-1185">Reference proteome</keyword>
<keyword evidence="5" id="KW-0175">Coiled coil</keyword>
<organism evidence="6 7">
    <name type="scientific">Parascaris equorum</name>
    <name type="common">Equine roundworm</name>
    <dbReference type="NCBI Taxonomy" id="6256"/>
    <lineage>
        <taxon>Eukaryota</taxon>
        <taxon>Metazoa</taxon>
        <taxon>Ecdysozoa</taxon>
        <taxon>Nematoda</taxon>
        <taxon>Chromadorea</taxon>
        <taxon>Rhabditida</taxon>
        <taxon>Spirurina</taxon>
        <taxon>Ascaridomorpha</taxon>
        <taxon>Ascaridoidea</taxon>
        <taxon>Ascarididae</taxon>
        <taxon>Parascaris</taxon>
    </lineage>
</organism>
<feature type="coiled-coil region" evidence="5">
    <location>
        <begin position="3"/>
        <end position="106"/>
    </location>
</feature>
<evidence type="ECO:0000313" key="6">
    <source>
        <dbReference type="Proteomes" id="UP000887564"/>
    </source>
</evidence>
<dbReference type="PANTHER" id="PTHR18937:SF12">
    <property type="entry name" value="STRUCTURAL MAINTENANCE OF CHROMOSOMES PROTEIN"/>
    <property type="match status" value="1"/>
</dbReference>
<dbReference type="GO" id="GO:0007062">
    <property type="term" value="P:sister chromatid cohesion"/>
    <property type="evidence" value="ECO:0007669"/>
    <property type="project" value="TreeGrafter"/>
</dbReference>
<dbReference type="GO" id="GO:0051301">
    <property type="term" value="P:cell division"/>
    <property type="evidence" value="ECO:0007669"/>
    <property type="project" value="UniProtKB-KW"/>
</dbReference>